<dbReference type="OrthoDB" id="1400786at2759"/>
<keyword evidence="5 9" id="KW-0378">Hydrolase</keyword>
<dbReference type="SMART" id="SM00710">
    <property type="entry name" value="PbH1"/>
    <property type="match status" value="3"/>
</dbReference>
<evidence type="ECO:0000256" key="5">
    <source>
        <dbReference type="ARBA" id="ARBA00022801"/>
    </source>
</evidence>
<evidence type="ECO:0000256" key="8">
    <source>
        <dbReference type="PROSITE-ProRule" id="PRU10052"/>
    </source>
</evidence>
<evidence type="ECO:0000256" key="3">
    <source>
        <dbReference type="ARBA" id="ARBA00022512"/>
    </source>
</evidence>
<evidence type="ECO:0000256" key="4">
    <source>
        <dbReference type="ARBA" id="ARBA00022525"/>
    </source>
</evidence>
<dbReference type="InterPro" id="IPR006626">
    <property type="entry name" value="PbH1"/>
</dbReference>
<dbReference type="Gene3D" id="2.160.20.10">
    <property type="entry name" value="Single-stranded right-handed beta-helix, Pectin lyase-like"/>
    <property type="match status" value="1"/>
</dbReference>
<dbReference type="Proteomes" id="UP000257109">
    <property type="component" value="Unassembled WGS sequence"/>
</dbReference>
<dbReference type="PANTHER" id="PTHR31375">
    <property type="match status" value="1"/>
</dbReference>
<keyword evidence="11" id="KW-1185">Reference proteome</keyword>
<dbReference type="AlphaFoldDB" id="A0A371FIG1"/>
<dbReference type="SUPFAM" id="SSF51126">
    <property type="entry name" value="Pectin lyase-like"/>
    <property type="match status" value="1"/>
</dbReference>
<evidence type="ECO:0000256" key="1">
    <source>
        <dbReference type="ARBA" id="ARBA00004191"/>
    </source>
</evidence>
<dbReference type="InterPro" id="IPR000743">
    <property type="entry name" value="Glyco_hydro_28"/>
</dbReference>
<evidence type="ECO:0000256" key="6">
    <source>
        <dbReference type="ARBA" id="ARBA00023295"/>
    </source>
</evidence>
<keyword evidence="3" id="KW-0134">Cell wall</keyword>
<gene>
    <name evidence="10" type="ORF">CR513_41687</name>
</gene>
<evidence type="ECO:0000313" key="11">
    <source>
        <dbReference type="Proteomes" id="UP000257109"/>
    </source>
</evidence>
<dbReference type="Pfam" id="PF00295">
    <property type="entry name" value="Glyco_hydro_28"/>
    <property type="match status" value="2"/>
</dbReference>
<feature type="active site" evidence="8">
    <location>
        <position position="94"/>
    </location>
</feature>
<keyword evidence="7" id="KW-0961">Cell wall biogenesis/degradation</keyword>
<dbReference type="GO" id="GO:0005975">
    <property type="term" value="P:carbohydrate metabolic process"/>
    <property type="evidence" value="ECO:0007669"/>
    <property type="project" value="InterPro"/>
</dbReference>
<reference evidence="10" key="1">
    <citation type="submission" date="2018-05" db="EMBL/GenBank/DDBJ databases">
        <title>Draft genome of Mucuna pruriens seed.</title>
        <authorList>
            <person name="Nnadi N.E."/>
            <person name="Vos R."/>
            <person name="Hasami M.H."/>
            <person name="Devisetty U.K."/>
            <person name="Aguiy J.C."/>
        </authorList>
    </citation>
    <scope>NUCLEOTIDE SEQUENCE [LARGE SCALE GENOMIC DNA]</scope>
    <source>
        <strain evidence="10">JCA_2017</strain>
    </source>
</reference>
<dbReference type="GO" id="GO:0004650">
    <property type="term" value="F:polygalacturonase activity"/>
    <property type="evidence" value="ECO:0007669"/>
    <property type="project" value="InterPro"/>
</dbReference>
<evidence type="ECO:0000313" key="10">
    <source>
        <dbReference type="EMBL" id="RDX78089.1"/>
    </source>
</evidence>
<evidence type="ECO:0000256" key="2">
    <source>
        <dbReference type="ARBA" id="ARBA00008834"/>
    </source>
</evidence>
<dbReference type="InterPro" id="IPR011050">
    <property type="entry name" value="Pectin_lyase_fold/virulence"/>
</dbReference>
<comment type="similarity">
    <text evidence="2 9">Belongs to the glycosyl hydrolase 28 family.</text>
</comment>
<dbReference type="EMBL" id="QJKJ01008969">
    <property type="protein sequence ID" value="RDX78089.1"/>
    <property type="molecule type" value="Genomic_DNA"/>
</dbReference>
<evidence type="ECO:0000256" key="9">
    <source>
        <dbReference type="RuleBase" id="RU361169"/>
    </source>
</evidence>
<comment type="caution">
    <text evidence="10">The sequence shown here is derived from an EMBL/GenBank/DDBJ whole genome shotgun (WGS) entry which is preliminary data.</text>
</comment>
<dbReference type="InterPro" id="IPR012334">
    <property type="entry name" value="Pectin_lyas_fold"/>
</dbReference>
<sequence length="271" mass="29108">ALRFHTCNGLVVDSLTMTNSPGGHISLNGCDGAKFSHINITAPRQSPNTDGFDIAVSKNILIEDSTIGVGDDCIAINGGTSYINATRVVCGPGHGISIGSLGRNNSHETVEEVHVQNCSFIGTTNGARIKTWPVSNWWRLVNIFFIFIVFLVLKSCDYGGSGYARKISFEEIILSETENPIIIDQNYGIKTLDPKDGAVEVSEVTYRWFKGTCADGKAIDLKCSTSGCFNVTLDEIYIVSSQPSKPAYAICKNAHGTVGKAVPNVSCILPP</sequence>
<protein>
    <submittedName>
        <fullName evidence="10">Polygalacturonase</fullName>
    </submittedName>
</protein>
<feature type="non-terminal residue" evidence="10">
    <location>
        <position position="1"/>
    </location>
</feature>
<comment type="subcellular location">
    <subcellularLocation>
        <location evidence="1">Secreted</location>
        <location evidence="1">Cell wall</location>
    </subcellularLocation>
</comment>
<dbReference type="STRING" id="157652.A0A371FIG1"/>
<dbReference type="PROSITE" id="PS00502">
    <property type="entry name" value="POLYGALACTURONASE"/>
    <property type="match status" value="1"/>
</dbReference>
<dbReference type="GO" id="GO:0071555">
    <property type="term" value="P:cell wall organization"/>
    <property type="evidence" value="ECO:0007669"/>
    <property type="project" value="UniProtKB-KW"/>
</dbReference>
<proteinExistence type="inferred from homology"/>
<organism evidence="10 11">
    <name type="scientific">Mucuna pruriens</name>
    <name type="common">Velvet bean</name>
    <name type="synonym">Dolichos pruriens</name>
    <dbReference type="NCBI Taxonomy" id="157652"/>
    <lineage>
        <taxon>Eukaryota</taxon>
        <taxon>Viridiplantae</taxon>
        <taxon>Streptophyta</taxon>
        <taxon>Embryophyta</taxon>
        <taxon>Tracheophyta</taxon>
        <taxon>Spermatophyta</taxon>
        <taxon>Magnoliopsida</taxon>
        <taxon>eudicotyledons</taxon>
        <taxon>Gunneridae</taxon>
        <taxon>Pentapetalae</taxon>
        <taxon>rosids</taxon>
        <taxon>fabids</taxon>
        <taxon>Fabales</taxon>
        <taxon>Fabaceae</taxon>
        <taxon>Papilionoideae</taxon>
        <taxon>50 kb inversion clade</taxon>
        <taxon>NPAAA clade</taxon>
        <taxon>indigoferoid/millettioid clade</taxon>
        <taxon>Phaseoleae</taxon>
        <taxon>Mucuna</taxon>
    </lineage>
</organism>
<keyword evidence="6 9" id="KW-0326">Glycosidase</keyword>
<keyword evidence="4" id="KW-0964">Secreted</keyword>
<evidence type="ECO:0000256" key="7">
    <source>
        <dbReference type="ARBA" id="ARBA00023316"/>
    </source>
</evidence>
<name>A0A371FIG1_MUCPR</name>
<accession>A0A371FIG1</accession>